<dbReference type="InterPro" id="IPR000394">
    <property type="entry name" value="RNA_pol_sigma_54"/>
</dbReference>
<dbReference type="Gene3D" id="1.10.10.1330">
    <property type="entry name" value="RNA polymerase sigma-54 factor, core-binding domain"/>
    <property type="match status" value="1"/>
</dbReference>
<dbReference type="AlphaFoldDB" id="A0A1G7ARL6"/>
<dbReference type="InterPro" id="IPR007634">
    <property type="entry name" value="RNA_pol_sigma_54_DNA-bd"/>
</dbReference>
<dbReference type="GO" id="GO:0016987">
    <property type="term" value="F:sigma factor activity"/>
    <property type="evidence" value="ECO:0007669"/>
    <property type="project" value="UniProtKB-KW"/>
</dbReference>
<gene>
    <name evidence="12" type="ORF">SAMN04488105_101335</name>
</gene>
<dbReference type="PANTHER" id="PTHR32248:SF4">
    <property type="entry name" value="RNA POLYMERASE SIGMA-54 FACTOR"/>
    <property type="match status" value="1"/>
</dbReference>
<dbReference type="STRING" id="282683.SAMN04488105_101335"/>
<dbReference type="EMBL" id="FNAV01000001">
    <property type="protein sequence ID" value="SDE17489.1"/>
    <property type="molecule type" value="Genomic_DNA"/>
</dbReference>
<dbReference type="RefSeq" id="WP_089954593.1">
    <property type="nucleotide sequence ID" value="NZ_FNAV01000001.1"/>
</dbReference>
<evidence type="ECO:0000256" key="6">
    <source>
        <dbReference type="ARBA" id="ARBA00023082"/>
    </source>
</evidence>
<keyword evidence="2 9" id="KW-0240">DNA-directed RNA polymerase</keyword>
<dbReference type="GO" id="GO:0016779">
    <property type="term" value="F:nucleotidyltransferase activity"/>
    <property type="evidence" value="ECO:0007669"/>
    <property type="project" value="UniProtKB-KW"/>
</dbReference>
<evidence type="ECO:0000256" key="4">
    <source>
        <dbReference type="ARBA" id="ARBA00022695"/>
    </source>
</evidence>
<feature type="domain" description="RNA polymerase sigma factor 54 core-binding" evidence="11">
    <location>
        <begin position="67"/>
        <end position="236"/>
    </location>
</feature>
<keyword evidence="8 9" id="KW-0804">Transcription</keyword>
<dbReference type="PRINTS" id="PR00045">
    <property type="entry name" value="SIGMA54FCT"/>
</dbReference>
<evidence type="ECO:0000256" key="2">
    <source>
        <dbReference type="ARBA" id="ARBA00022478"/>
    </source>
</evidence>
<name>A0A1G7ARL6_9RHOB</name>
<evidence type="ECO:0000259" key="10">
    <source>
        <dbReference type="Pfam" id="PF04552"/>
    </source>
</evidence>
<dbReference type="Proteomes" id="UP000198994">
    <property type="component" value="Unassembled WGS sequence"/>
</dbReference>
<sequence>MSPSTRLQVSQSQVFRMGHVISVLQLSGEELDEHLLQTAQSNPLLVVRRRRQTAIRAGSAHDLIDSTFADRPTSLYDHVLRELAGLAGRGAAMERLILALVEELEPSGWLGRPVPQIAETLGLSVQLVESALDLVQRRVSPAGIFARDLRDCLRLQLEDQGLWDDAAGRVLAHLEVLGTGGAEALERATGLDAATIATRLHRLRRLDPKPGSQFATDLTLMREADVRIEARGDGWVPIFRTSFETVVAVPPGASGDSSPEMRRALGEARALKQALDLRQGALKQIVQVMIEVQGAFFRDGPEALQPLTQAMIAAKTGFHLSTVSRVLNGLLIEGPNGIIPARTLCARRSALCSTDGPSKPKVLARLRALLLAECASHPLSDVQLSDALRAEGLAVSRRVVARYRHELGFAPASQRRLRA</sequence>
<evidence type="ECO:0000259" key="11">
    <source>
        <dbReference type="Pfam" id="PF04963"/>
    </source>
</evidence>
<dbReference type="PIRSF" id="PIRSF000774">
    <property type="entry name" value="RpoN"/>
    <property type="match status" value="1"/>
</dbReference>
<dbReference type="GO" id="GO:0003677">
    <property type="term" value="F:DNA binding"/>
    <property type="evidence" value="ECO:0007669"/>
    <property type="project" value="UniProtKB-KW"/>
</dbReference>
<comment type="function">
    <text evidence="9">Sigma factors are initiation factors that promote the attachment of RNA polymerase to specific initiation sites and are then released.</text>
</comment>
<dbReference type="InterPro" id="IPR007046">
    <property type="entry name" value="RNA_pol_sigma_54_core-bd"/>
</dbReference>
<evidence type="ECO:0000256" key="3">
    <source>
        <dbReference type="ARBA" id="ARBA00022679"/>
    </source>
</evidence>
<evidence type="ECO:0000256" key="1">
    <source>
        <dbReference type="ARBA" id="ARBA00008798"/>
    </source>
</evidence>
<evidence type="ECO:0000256" key="8">
    <source>
        <dbReference type="ARBA" id="ARBA00023163"/>
    </source>
</evidence>
<keyword evidence="13" id="KW-1185">Reference proteome</keyword>
<comment type="similarity">
    <text evidence="1 9">Belongs to the sigma-54 factor family.</text>
</comment>
<evidence type="ECO:0000256" key="7">
    <source>
        <dbReference type="ARBA" id="ARBA00023125"/>
    </source>
</evidence>
<evidence type="ECO:0000256" key="5">
    <source>
        <dbReference type="ARBA" id="ARBA00023015"/>
    </source>
</evidence>
<dbReference type="Pfam" id="PF04552">
    <property type="entry name" value="Sigma54_DBD"/>
    <property type="match status" value="1"/>
</dbReference>
<keyword evidence="3 9" id="KW-0808">Transferase</keyword>
<dbReference type="Pfam" id="PF04963">
    <property type="entry name" value="Sigma54_CBD"/>
    <property type="match status" value="1"/>
</dbReference>
<organism evidence="12 13">
    <name type="scientific">Salipiger thiooxidans</name>
    <dbReference type="NCBI Taxonomy" id="282683"/>
    <lineage>
        <taxon>Bacteria</taxon>
        <taxon>Pseudomonadati</taxon>
        <taxon>Pseudomonadota</taxon>
        <taxon>Alphaproteobacteria</taxon>
        <taxon>Rhodobacterales</taxon>
        <taxon>Roseobacteraceae</taxon>
        <taxon>Salipiger</taxon>
    </lineage>
</organism>
<dbReference type="OrthoDB" id="9814402at2"/>
<feature type="domain" description="RNA polymerase sigma factor 54 DNA-binding" evidence="10">
    <location>
        <begin position="261"/>
        <end position="416"/>
    </location>
</feature>
<keyword evidence="6 9" id="KW-0731">Sigma factor</keyword>
<dbReference type="PROSITE" id="PS50044">
    <property type="entry name" value="SIGMA54_3"/>
    <property type="match status" value="1"/>
</dbReference>
<evidence type="ECO:0000256" key="9">
    <source>
        <dbReference type="PIRNR" id="PIRNR000774"/>
    </source>
</evidence>
<evidence type="ECO:0000313" key="12">
    <source>
        <dbReference type="EMBL" id="SDE17489.1"/>
    </source>
</evidence>
<protein>
    <recommendedName>
        <fullName evidence="9">RNA polymerase sigma-54 factor</fullName>
    </recommendedName>
</protein>
<dbReference type="InterPro" id="IPR038709">
    <property type="entry name" value="RpoN_core-bd_sf"/>
</dbReference>
<accession>A0A1G7ARL6</accession>
<keyword evidence="4 9" id="KW-0548">Nucleotidyltransferase</keyword>
<evidence type="ECO:0000313" key="13">
    <source>
        <dbReference type="Proteomes" id="UP000198994"/>
    </source>
</evidence>
<dbReference type="GO" id="GO:0006352">
    <property type="term" value="P:DNA-templated transcription initiation"/>
    <property type="evidence" value="ECO:0007669"/>
    <property type="project" value="InterPro"/>
</dbReference>
<keyword evidence="5 9" id="KW-0805">Transcription regulation</keyword>
<dbReference type="PANTHER" id="PTHR32248">
    <property type="entry name" value="RNA POLYMERASE SIGMA-54 FACTOR"/>
    <property type="match status" value="1"/>
</dbReference>
<dbReference type="GO" id="GO:0001216">
    <property type="term" value="F:DNA-binding transcription activator activity"/>
    <property type="evidence" value="ECO:0007669"/>
    <property type="project" value="InterPro"/>
</dbReference>
<dbReference type="Gene3D" id="1.10.10.60">
    <property type="entry name" value="Homeodomain-like"/>
    <property type="match status" value="1"/>
</dbReference>
<keyword evidence="7 9" id="KW-0238">DNA-binding</keyword>
<reference evidence="13" key="1">
    <citation type="submission" date="2016-10" db="EMBL/GenBank/DDBJ databases">
        <authorList>
            <person name="Varghese N."/>
            <person name="Submissions S."/>
        </authorList>
    </citation>
    <scope>NUCLEOTIDE SEQUENCE [LARGE SCALE GENOMIC DNA]</scope>
    <source>
        <strain evidence="13">DSM 10146</strain>
    </source>
</reference>
<dbReference type="GO" id="GO:0000428">
    <property type="term" value="C:DNA-directed RNA polymerase complex"/>
    <property type="evidence" value="ECO:0007669"/>
    <property type="project" value="UniProtKB-KW"/>
</dbReference>
<proteinExistence type="inferred from homology"/>